<dbReference type="EC" id="4.3.2.2" evidence="1"/>
<dbReference type="EMBL" id="CP150484">
    <property type="protein sequence ID" value="WYW18815.1"/>
    <property type="molecule type" value="Genomic_DNA"/>
</dbReference>
<evidence type="ECO:0000313" key="2">
    <source>
        <dbReference type="Proteomes" id="UP001456344"/>
    </source>
</evidence>
<gene>
    <name evidence="1" type="primary">purB</name>
    <name evidence="1" type="ORF">LCL61_25050</name>
</gene>
<sequence>MIPRYVLPAMAAIWSDEAKYGLWARIEVLVAEAMAEQGAFPDATLRLIAEAPPPTPDRVAELERTRDHEILAFLAAYTEPMPAEAARWVHYGLTSYDVVDTGLGATLKAACDLVLDAGTRLLATLVDRALEHWDTMCVGRTHGVHAEPTTFGQKLGVHAFAVHRSLERVRVARTAVAVGTISGAIGTYAFLDPGVETHVCASLGLGFEPIPSQVVARDRHAELLAALAVAGAVVEQIALEFRHLQRTEVREVEEPRTSEYQGSSAMPHKRNPNTSERLCGLARLLRSHASVAFENVALWHERDLAHQAAERVILPDSLMITHFLFSSAADVIAGLTVRSERMLENMEATRGLIYSSMGYLDLVSSGMEREQAYRTVQSAADSAWSGTTDFAQALRERGVAQPLDVGPERYLANRSHLKERLHDLIKETSSHVEM</sequence>
<name>A0ACD5BM73_9PSEU</name>
<keyword evidence="1" id="KW-0456">Lyase</keyword>
<proteinExistence type="predicted"/>
<organism evidence="1 2">
    <name type="scientific">Amycolatopsis coloradensis</name>
    <dbReference type="NCBI Taxonomy" id="76021"/>
    <lineage>
        <taxon>Bacteria</taxon>
        <taxon>Bacillati</taxon>
        <taxon>Actinomycetota</taxon>
        <taxon>Actinomycetes</taxon>
        <taxon>Pseudonocardiales</taxon>
        <taxon>Pseudonocardiaceae</taxon>
        <taxon>Amycolatopsis</taxon>
    </lineage>
</organism>
<evidence type="ECO:0000313" key="1">
    <source>
        <dbReference type="EMBL" id="WYW18815.1"/>
    </source>
</evidence>
<protein>
    <submittedName>
        <fullName evidence="1">Adenylosuccinate lyase</fullName>
        <ecNumber evidence="1">4.3.2.2</ecNumber>
    </submittedName>
</protein>
<reference evidence="1" key="1">
    <citation type="submission" date="2023-10" db="EMBL/GenBank/DDBJ databases">
        <title>Whole genome sequencing of actinobacterial strain Amycolatopsis sp. (BCA-696) identifies the underlying plant growth-promoting genes.</title>
        <authorList>
            <person name="Gandham P."/>
            <person name="Vadla N."/>
            <person name="Saji A."/>
            <person name="Srinivas V."/>
            <person name="Ruperao P."/>
            <person name="Selvanayagam S."/>
            <person name="Saxena R.K."/>
            <person name="Rathore A."/>
            <person name="Gopalakrishnan S."/>
            <person name="Thakur V."/>
        </authorList>
    </citation>
    <scope>NUCLEOTIDE SEQUENCE</scope>
    <source>
        <strain evidence="1">BCA-696</strain>
    </source>
</reference>
<keyword evidence="2" id="KW-1185">Reference proteome</keyword>
<dbReference type="Proteomes" id="UP001456344">
    <property type="component" value="Chromosome"/>
</dbReference>
<accession>A0ACD5BM73</accession>